<feature type="transmembrane region" description="Helical" evidence="1">
    <location>
        <begin position="64"/>
        <end position="87"/>
    </location>
</feature>
<accession>S0G0H8</accession>
<feature type="transmembrane region" description="Helical" evidence="1">
    <location>
        <begin position="7"/>
        <end position="29"/>
    </location>
</feature>
<dbReference type="InterPro" id="IPR006976">
    <property type="entry name" value="VanZ-like"/>
</dbReference>
<evidence type="ECO:0000313" key="3">
    <source>
        <dbReference type="EMBL" id="EMS77687.1"/>
    </source>
</evidence>
<dbReference type="AlphaFoldDB" id="S0G0H8"/>
<evidence type="ECO:0000256" key="1">
    <source>
        <dbReference type="SAM" id="Phobius"/>
    </source>
</evidence>
<dbReference type="RefSeq" id="WP_006968381.1">
    <property type="nucleotide sequence ID" value="NZ_APJX01000013.1"/>
</dbReference>
<reference evidence="3 4" key="1">
    <citation type="journal article" date="2013" name="Genome Announc.">
        <title>Draft Genome Sequence of Desulfotignum phosphitoxidans DSM 13687 Strain FiPS-3.</title>
        <authorList>
            <person name="Poehlein A."/>
            <person name="Daniel R."/>
            <person name="Simeonova D.D."/>
        </authorList>
    </citation>
    <scope>NUCLEOTIDE SEQUENCE [LARGE SCALE GENOMIC DNA]</scope>
    <source>
        <strain evidence="3 4">DSM 13687</strain>
    </source>
</reference>
<feature type="domain" description="VanZ-like" evidence="2">
    <location>
        <begin position="39"/>
        <end position="109"/>
    </location>
</feature>
<keyword evidence="1" id="KW-0812">Transmembrane</keyword>
<proteinExistence type="predicted"/>
<dbReference type="EMBL" id="APJX01000013">
    <property type="protein sequence ID" value="EMS77687.1"/>
    <property type="molecule type" value="Genomic_DNA"/>
</dbReference>
<dbReference type="Proteomes" id="UP000014216">
    <property type="component" value="Unassembled WGS sequence"/>
</dbReference>
<sequence length="121" mass="13408">MKYRVLLFLYLAFLVVMVVVPLGGLNTTLSDTFLFQLRLDYLVHAVVFAPLVVLWRLSFTRHPLWMIILTGLALAVGLEGIQFLLPYRAWNVNDAVGNAVGVVMGCALVGGVRLGLLAYCR</sequence>
<dbReference type="OrthoDB" id="965910at2"/>
<protein>
    <recommendedName>
        <fullName evidence="2">VanZ-like domain-containing protein</fullName>
    </recommendedName>
</protein>
<dbReference type="Pfam" id="PF04892">
    <property type="entry name" value="VanZ"/>
    <property type="match status" value="1"/>
</dbReference>
<gene>
    <name evidence="3" type="ORF">Dpo_13c00850</name>
</gene>
<organism evidence="3 4">
    <name type="scientific">Desulfotignum phosphitoxidans DSM 13687</name>
    <dbReference type="NCBI Taxonomy" id="1286635"/>
    <lineage>
        <taxon>Bacteria</taxon>
        <taxon>Pseudomonadati</taxon>
        <taxon>Thermodesulfobacteriota</taxon>
        <taxon>Desulfobacteria</taxon>
        <taxon>Desulfobacterales</taxon>
        <taxon>Desulfobacteraceae</taxon>
        <taxon>Desulfotignum</taxon>
    </lineage>
</organism>
<keyword evidence="1" id="KW-1133">Transmembrane helix</keyword>
<feature type="transmembrane region" description="Helical" evidence="1">
    <location>
        <begin position="41"/>
        <end position="57"/>
    </location>
</feature>
<comment type="caution">
    <text evidence="3">The sequence shown here is derived from an EMBL/GenBank/DDBJ whole genome shotgun (WGS) entry which is preliminary data.</text>
</comment>
<evidence type="ECO:0000259" key="2">
    <source>
        <dbReference type="Pfam" id="PF04892"/>
    </source>
</evidence>
<keyword evidence="4" id="KW-1185">Reference proteome</keyword>
<keyword evidence="1" id="KW-0472">Membrane</keyword>
<evidence type="ECO:0000313" key="4">
    <source>
        <dbReference type="Proteomes" id="UP000014216"/>
    </source>
</evidence>
<feature type="transmembrane region" description="Helical" evidence="1">
    <location>
        <begin position="99"/>
        <end position="120"/>
    </location>
</feature>
<name>S0G0H8_9BACT</name>